<comment type="caution">
    <text evidence="1">The sequence shown here is derived from an EMBL/GenBank/DDBJ whole genome shotgun (WGS) entry which is preliminary data.</text>
</comment>
<organism evidence="1 2">
    <name type="scientific">Pseudorhizobium pelagicum</name>
    <dbReference type="NCBI Taxonomy" id="1509405"/>
    <lineage>
        <taxon>Bacteria</taxon>
        <taxon>Pseudomonadati</taxon>
        <taxon>Pseudomonadota</taxon>
        <taxon>Alphaproteobacteria</taxon>
        <taxon>Hyphomicrobiales</taxon>
        <taxon>Rhizobiaceae</taxon>
        <taxon>Rhizobium/Agrobacterium group</taxon>
        <taxon>Pseudorhizobium</taxon>
    </lineage>
</organism>
<gene>
    <name evidence="1" type="ORF">GV68_17400</name>
</gene>
<evidence type="ECO:0000313" key="1">
    <source>
        <dbReference type="EMBL" id="KEQ03307.1"/>
    </source>
</evidence>
<dbReference type="Proteomes" id="UP000052167">
    <property type="component" value="Unassembled WGS sequence"/>
</dbReference>
<evidence type="ECO:0000313" key="2">
    <source>
        <dbReference type="Proteomes" id="UP000052167"/>
    </source>
</evidence>
<accession>A0A922NWC6</accession>
<name>A0A922NWC6_9HYPH</name>
<dbReference type="EMBL" id="JOKJ01000035">
    <property type="protein sequence ID" value="KEQ03307.1"/>
    <property type="molecule type" value="Genomic_DNA"/>
</dbReference>
<reference evidence="1 2" key="1">
    <citation type="submission" date="2014-06" db="EMBL/GenBank/DDBJ databases">
        <title>Rhizobium pelagicum/R2-400B4.</title>
        <authorList>
            <person name="Kimes N.E."/>
            <person name="Lopez-Perez M."/>
        </authorList>
    </citation>
    <scope>NUCLEOTIDE SEQUENCE [LARGE SCALE GENOMIC DNA]</scope>
    <source>
        <strain evidence="1 2">R2-400B4</strain>
    </source>
</reference>
<sequence>MIVWMMQKTANGSEPEMATGTYADGLFPLTLKYPESRAERSFRDSYARDTRLAHKGPPVADMAAG</sequence>
<keyword evidence="2" id="KW-1185">Reference proteome</keyword>
<proteinExistence type="predicted"/>
<dbReference type="AlphaFoldDB" id="A0A922NWC6"/>
<protein>
    <submittedName>
        <fullName evidence="1">Uncharacterized protein</fullName>
    </submittedName>
</protein>